<evidence type="ECO:0000313" key="3">
    <source>
        <dbReference type="Proteomes" id="UP000294830"/>
    </source>
</evidence>
<gene>
    <name evidence="2" type="ORF">CLV25_10242</name>
</gene>
<dbReference type="AlphaFoldDB" id="A0A4R2ET06"/>
<dbReference type="OrthoDB" id="9805309at2"/>
<dbReference type="Proteomes" id="UP000294830">
    <property type="component" value="Unassembled WGS sequence"/>
</dbReference>
<keyword evidence="3" id="KW-1185">Reference proteome</keyword>
<comment type="caution">
    <text evidence="2">The sequence shown here is derived from an EMBL/GenBank/DDBJ whole genome shotgun (WGS) entry which is preliminary data.</text>
</comment>
<keyword evidence="2" id="KW-0238">DNA-binding</keyword>
<sequence length="116" mass="13671">MLRYNIERMILMRGHTDPKSYLKRMGYTRYVISHLLAKPRHLDITYLERFCHELRCTPNELMEWIPSESEPIEDNHPLTKLRRNGLSTPVYSALLSVPAEKLDEAVAYLQQLGEKE</sequence>
<dbReference type="RefSeq" id="WP_131838150.1">
    <property type="nucleotide sequence ID" value="NZ_SLWB01000002.1"/>
</dbReference>
<feature type="domain" description="HTH cro/C1-type" evidence="1">
    <location>
        <begin position="23"/>
        <end position="66"/>
    </location>
</feature>
<dbReference type="GO" id="GO:0003677">
    <property type="term" value="F:DNA binding"/>
    <property type="evidence" value="ECO:0007669"/>
    <property type="project" value="UniProtKB-KW"/>
</dbReference>
<protein>
    <submittedName>
        <fullName evidence="2">Cro/C1-type helix-turn-helix DNA-binding protein</fullName>
    </submittedName>
</protein>
<organism evidence="2 3">
    <name type="scientific">Acetobacteroides hydrogenigenes</name>
    <dbReference type="NCBI Taxonomy" id="979970"/>
    <lineage>
        <taxon>Bacteria</taxon>
        <taxon>Pseudomonadati</taxon>
        <taxon>Bacteroidota</taxon>
        <taxon>Bacteroidia</taxon>
        <taxon>Bacteroidales</taxon>
        <taxon>Rikenellaceae</taxon>
        <taxon>Acetobacteroides</taxon>
    </lineage>
</organism>
<accession>A0A4R2ET06</accession>
<dbReference type="EMBL" id="SLWB01000002">
    <property type="protein sequence ID" value="TCN72081.1"/>
    <property type="molecule type" value="Genomic_DNA"/>
</dbReference>
<proteinExistence type="predicted"/>
<dbReference type="Pfam" id="PF13443">
    <property type="entry name" value="HTH_26"/>
    <property type="match status" value="1"/>
</dbReference>
<dbReference type="InterPro" id="IPR001387">
    <property type="entry name" value="Cro/C1-type_HTH"/>
</dbReference>
<evidence type="ECO:0000259" key="1">
    <source>
        <dbReference type="Pfam" id="PF13443"/>
    </source>
</evidence>
<evidence type="ECO:0000313" key="2">
    <source>
        <dbReference type="EMBL" id="TCN72081.1"/>
    </source>
</evidence>
<reference evidence="2 3" key="1">
    <citation type="submission" date="2019-03" db="EMBL/GenBank/DDBJ databases">
        <title>Genomic Encyclopedia of Archaeal and Bacterial Type Strains, Phase II (KMG-II): from individual species to whole genera.</title>
        <authorList>
            <person name="Goeker M."/>
        </authorList>
    </citation>
    <scope>NUCLEOTIDE SEQUENCE [LARGE SCALE GENOMIC DNA]</scope>
    <source>
        <strain evidence="2 3">RL-C</strain>
    </source>
</reference>
<name>A0A4R2ET06_9BACT</name>